<dbReference type="AlphaFoldDB" id="A0A7X6LAZ0"/>
<dbReference type="PANTHER" id="PTHR35531:SF1">
    <property type="entry name" value="INNER MEMBRANE PROTEIN YBCI-RELATED"/>
    <property type="match status" value="1"/>
</dbReference>
<dbReference type="PANTHER" id="PTHR35531">
    <property type="entry name" value="INNER MEMBRANE PROTEIN YBCI-RELATED"/>
    <property type="match status" value="1"/>
</dbReference>
<dbReference type="Pfam" id="PF04307">
    <property type="entry name" value="YdjM"/>
    <property type="match status" value="1"/>
</dbReference>
<evidence type="ECO:0000313" key="3">
    <source>
        <dbReference type="Proteomes" id="UP000540698"/>
    </source>
</evidence>
<dbReference type="GO" id="GO:0016787">
    <property type="term" value="F:hydrolase activity"/>
    <property type="evidence" value="ECO:0007669"/>
    <property type="project" value="UniProtKB-KW"/>
</dbReference>
<dbReference type="Proteomes" id="UP000540698">
    <property type="component" value="Unassembled WGS sequence"/>
</dbReference>
<organism evidence="2 3">
    <name type="scientific">Nocardia gamkensis</name>
    <dbReference type="NCBI Taxonomy" id="352869"/>
    <lineage>
        <taxon>Bacteria</taxon>
        <taxon>Bacillati</taxon>
        <taxon>Actinomycetota</taxon>
        <taxon>Actinomycetes</taxon>
        <taxon>Mycobacteriales</taxon>
        <taxon>Nocardiaceae</taxon>
        <taxon>Nocardia</taxon>
    </lineage>
</organism>
<keyword evidence="3" id="KW-1185">Reference proteome</keyword>
<proteinExistence type="predicted"/>
<dbReference type="RefSeq" id="WP_062970672.1">
    <property type="nucleotide sequence ID" value="NZ_JBIUBF010000003.1"/>
</dbReference>
<keyword evidence="1" id="KW-0812">Transmembrane</keyword>
<dbReference type="EMBL" id="JAAXOS010000026">
    <property type="protein sequence ID" value="NKY31171.1"/>
    <property type="molecule type" value="Genomic_DNA"/>
</dbReference>
<accession>A0A7X6LAZ0</accession>
<keyword evidence="1" id="KW-0472">Membrane</keyword>
<feature type="transmembrane region" description="Helical" evidence="1">
    <location>
        <begin position="12"/>
        <end position="31"/>
    </location>
</feature>
<feature type="transmembrane region" description="Helical" evidence="1">
    <location>
        <begin position="216"/>
        <end position="234"/>
    </location>
</feature>
<protein>
    <submittedName>
        <fullName evidence="2">Metal-dependent hydrolase</fullName>
    </submittedName>
</protein>
<gene>
    <name evidence="2" type="ORF">HGB38_33960</name>
</gene>
<evidence type="ECO:0000313" key="2">
    <source>
        <dbReference type="EMBL" id="NKY31171.1"/>
    </source>
</evidence>
<reference evidence="2 3" key="1">
    <citation type="submission" date="2020-04" db="EMBL/GenBank/DDBJ databases">
        <title>MicrobeNet Type strains.</title>
        <authorList>
            <person name="Nicholson A.C."/>
        </authorList>
    </citation>
    <scope>NUCLEOTIDE SEQUENCE [LARGE SCALE GENOMIC DNA]</scope>
    <source>
        <strain evidence="2 3">DSM 44956</strain>
    </source>
</reference>
<dbReference type="InterPro" id="IPR007404">
    <property type="entry name" value="YdjM-like"/>
</dbReference>
<evidence type="ECO:0000256" key="1">
    <source>
        <dbReference type="SAM" id="Phobius"/>
    </source>
</evidence>
<sequence length="238" mass="25339">MLGHSHATSGALAWSAAVATLPVTILTFPALQDATGHLGTVDLLLGVFLTAGAALLPDADHPQGTISHALGPITHTACKLISWVSGGHRGATHSLAFVAAVAYGTWAGEHWLGRWFTLSLVFFLLALAVRALHLCPSGNNFKAWGPIVALASAGTFAMEHWIADKPVWLPFAVGLGALAHLIGDCLTERGCRLFWPFDLRVSLPIIDRTGNKVETFIVAPLFTLGTLAILWYTITHQP</sequence>
<keyword evidence="2" id="KW-0378">Hydrolase</keyword>
<feature type="transmembrane region" description="Helical" evidence="1">
    <location>
        <begin position="112"/>
        <end position="132"/>
    </location>
</feature>
<comment type="caution">
    <text evidence="2">The sequence shown here is derived from an EMBL/GenBank/DDBJ whole genome shotgun (WGS) entry which is preliminary data.</text>
</comment>
<keyword evidence="1" id="KW-1133">Transmembrane helix</keyword>
<feature type="transmembrane region" description="Helical" evidence="1">
    <location>
        <begin position="38"/>
        <end position="56"/>
    </location>
</feature>
<name>A0A7X6LAZ0_9NOCA</name>